<name>A0A2D3WG53_9BACT</name>
<dbReference type="InterPro" id="IPR003749">
    <property type="entry name" value="ThiS/MoaD-like"/>
</dbReference>
<dbReference type="PANTHER" id="PTHR34472:SF1">
    <property type="entry name" value="SULFUR CARRIER PROTEIN THIS"/>
    <property type="match status" value="1"/>
</dbReference>
<dbReference type="EMBL" id="DLUI01000013">
    <property type="protein sequence ID" value="DAB39398.1"/>
    <property type="molecule type" value="Genomic_DNA"/>
</dbReference>
<proteinExistence type="predicted"/>
<dbReference type="RefSeq" id="WP_294894756.1">
    <property type="nucleotide sequence ID" value="NZ_DLUI01000013.1"/>
</dbReference>
<comment type="caution">
    <text evidence="1">The sequence shown here is derived from an EMBL/GenBank/DDBJ whole genome shotgun (WGS) entry which is preliminary data.</text>
</comment>
<gene>
    <name evidence="1" type="primary">thiS</name>
    <name evidence="1" type="ORF">CFH83_00915</name>
</gene>
<dbReference type="SUPFAM" id="SSF54285">
    <property type="entry name" value="MoaD/ThiS"/>
    <property type="match status" value="1"/>
</dbReference>
<evidence type="ECO:0000313" key="2">
    <source>
        <dbReference type="Proteomes" id="UP000228859"/>
    </source>
</evidence>
<accession>A0A2D3WG53</accession>
<dbReference type="InterPro" id="IPR010035">
    <property type="entry name" value="Thi_S"/>
</dbReference>
<reference evidence="1 2" key="1">
    <citation type="journal article" date="2017" name="Front. Microbiol.">
        <title>Comparative Genomic Analysis of the Class Epsilonproteobacteria and Proposed Reclassification to Epsilonbacteraeota (phyl. nov.).</title>
        <authorList>
            <person name="Waite D.W."/>
            <person name="Vanwonterghem I."/>
            <person name="Rinke C."/>
            <person name="Parks D.H."/>
            <person name="Zhang Y."/>
            <person name="Takai K."/>
            <person name="Sievert S.M."/>
            <person name="Simon J."/>
            <person name="Campbell B.J."/>
            <person name="Hanson T.E."/>
            <person name="Woyke T."/>
            <person name="Klotz M.G."/>
            <person name="Hugenholtz P."/>
        </authorList>
    </citation>
    <scope>NUCLEOTIDE SEQUENCE [LARGE SCALE GENOMIC DNA]</scope>
    <source>
        <strain evidence="1">UBA12443</strain>
    </source>
</reference>
<dbReference type="InterPro" id="IPR016155">
    <property type="entry name" value="Mopterin_synth/thiamin_S_b"/>
</dbReference>
<dbReference type="NCBIfam" id="TIGR01683">
    <property type="entry name" value="thiS"/>
    <property type="match status" value="1"/>
</dbReference>
<sequence>MQIKVNGEVREVNEGSTMLDLIRSLGVEERVMASALNMEIVKQDAWGNTLLKEGDTIELLDFVGGG</sequence>
<dbReference type="InterPro" id="IPR012675">
    <property type="entry name" value="Beta-grasp_dom_sf"/>
</dbReference>
<evidence type="ECO:0000313" key="1">
    <source>
        <dbReference type="EMBL" id="DAB39398.1"/>
    </source>
</evidence>
<dbReference type="Gene3D" id="3.10.20.30">
    <property type="match status" value="1"/>
</dbReference>
<dbReference type="AlphaFoldDB" id="A0A2D3WG53"/>
<organism evidence="1 2">
    <name type="scientific">Sulfuricurvum kujiense</name>
    <dbReference type="NCBI Taxonomy" id="148813"/>
    <lineage>
        <taxon>Bacteria</taxon>
        <taxon>Pseudomonadati</taxon>
        <taxon>Campylobacterota</taxon>
        <taxon>Epsilonproteobacteria</taxon>
        <taxon>Campylobacterales</taxon>
        <taxon>Sulfurimonadaceae</taxon>
        <taxon>Sulfuricurvum</taxon>
    </lineage>
</organism>
<dbReference type="PANTHER" id="PTHR34472">
    <property type="entry name" value="SULFUR CARRIER PROTEIN THIS"/>
    <property type="match status" value="1"/>
</dbReference>
<protein>
    <submittedName>
        <fullName evidence="1">Thiamine biosynthesis protein ThiS</fullName>
    </submittedName>
</protein>
<dbReference type="Pfam" id="PF02597">
    <property type="entry name" value="ThiS"/>
    <property type="match status" value="1"/>
</dbReference>
<dbReference type="CDD" id="cd00565">
    <property type="entry name" value="Ubl_ThiS"/>
    <property type="match status" value="1"/>
</dbReference>
<dbReference type="Proteomes" id="UP000228859">
    <property type="component" value="Unassembled WGS sequence"/>
</dbReference>